<dbReference type="PANTHER" id="PTHR20905">
    <property type="entry name" value="N-ACETYLTRANSFERASE-RELATED"/>
    <property type="match status" value="1"/>
</dbReference>
<keyword evidence="2" id="KW-1185">Reference proteome</keyword>
<accession>A0A0N1I7Q1</accession>
<dbReference type="Proteomes" id="UP000053240">
    <property type="component" value="Unassembled WGS sequence"/>
</dbReference>
<dbReference type="GO" id="GO:0008080">
    <property type="term" value="F:N-acetyltransferase activity"/>
    <property type="evidence" value="ECO:0007669"/>
    <property type="project" value="TreeGrafter"/>
</dbReference>
<proteinExistence type="predicted"/>
<evidence type="ECO:0008006" key="3">
    <source>
        <dbReference type="Google" id="ProtNLM"/>
    </source>
</evidence>
<dbReference type="InterPro" id="IPR016181">
    <property type="entry name" value="Acyl_CoA_acyltransferase"/>
</dbReference>
<organism evidence="1 2">
    <name type="scientific">Papilio machaon</name>
    <name type="common">Old World swallowtail butterfly</name>
    <dbReference type="NCBI Taxonomy" id="76193"/>
    <lineage>
        <taxon>Eukaryota</taxon>
        <taxon>Metazoa</taxon>
        <taxon>Ecdysozoa</taxon>
        <taxon>Arthropoda</taxon>
        <taxon>Hexapoda</taxon>
        <taxon>Insecta</taxon>
        <taxon>Pterygota</taxon>
        <taxon>Neoptera</taxon>
        <taxon>Endopterygota</taxon>
        <taxon>Lepidoptera</taxon>
        <taxon>Glossata</taxon>
        <taxon>Ditrysia</taxon>
        <taxon>Papilionoidea</taxon>
        <taxon>Papilionidae</taxon>
        <taxon>Papilioninae</taxon>
        <taxon>Papilio</taxon>
    </lineage>
</organism>
<dbReference type="AlphaFoldDB" id="A0A0N1I7Q1"/>
<dbReference type="PANTHER" id="PTHR20905:SF1">
    <property type="entry name" value="AT07410P-RELATED"/>
    <property type="match status" value="1"/>
</dbReference>
<sequence length="262" mass="30199">MPPLASSMAVARFRPPSPCDVTPDKKPCFDMTNVRVERANQCHSNMIRLFLYTHCWPREPSVVGLWMSSDSPYLDILTDKYSNSGDRFLAFEQLDRTRESRLIGVCVANKLFPWMVAELEEWANFTYCKPDRTRMYFIAHCIKNADLIRKYNLEYIYDVEVLCTDASVAARGVGTRLLDVTLAHADDLGYPLAQVIAVSHYAAKICEKCGMKREWSMDYDDYVDRTGHQVFFPRRPHLSVAVYSKFFDPTKPKPLPCKPPYL</sequence>
<name>A0A0N1I7Q1_PAPMA</name>
<evidence type="ECO:0000313" key="1">
    <source>
        <dbReference type="EMBL" id="KPJ14079.1"/>
    </source>
</evidence>
<gene>
    <name evidence="1" type="ORF">RR48_02680</name>
</gene>
<dbReference type="Gene3D" id="3.40.630.30">
    <property type="match status" value="1"/>
</dbReference>
<dbReference type="InParanoid" id="A0A0N1I7Q1"/>
<dbReference type="EMBL" id="KQ460545">
    <property type="protein sequence ID" value="KPJ14079.1"/>
    <property type="molecule type" value="Genomic_DNA"/>
</dbReference>
<protein>
    <recommendedName>
        <fullName evidence="3">N-acetyltransferase domain-containing protein</fullName>
    </recommendedName>
</protein>
<reference evidence="1 2" key="1">
    <citation type="journal article" date="2015" name="Nat. Commun.">
        <title>Outbred genome sequencing and CRISPR/Cas9 gene editing in butterflies.</title>
        <authorList>
            <person name="Li X."/>
            <person name="Fan D."/>
            <person name="Zhang W."/>
            <person name="Liu G."/>
            <person name="Zhang L."/>
            <person name="Zhao L."/>
            <person name="Fang X."/>
            <person name="Chen L."/>
            <person name="Dong Y."/>
            <person name="Chen Y."/>
            <person name="Ding Y."/>
            <person name="Zhao R."/>
            <person name="Feng M."/>
            <person name="Zhu Y."/>
            <person name="Feng Y."/>
            <person name="Jiang X."/>
            <person name="Zhu D."/>
            <person name="Xiang H."/>
            <person name="Feng X."/>
            <person name="Li S."/>
            <person name="Wang J."/>
            <person name="Zhang G."/>
            <person name="Kronforst M.R."/>
            <person name="Wang W."/>
        </authorList>
    </citation>
    <scope>NUCLEOTIDE SEQUENCE [LARGE SCALE GENOMIC DNA]</scope>
    <source>
        <strain evidence="1">Ya'a_city_454_Pm</strain>
        <tissue evidence="1">Whole body</tissue>
    </source>
</reference>
<dbReference type="SUPFAM" id="SSF55729">
    <property type="entry name" value="Acyl-CoA N-acyltransferases (Nat)"/>
    <property type="match status" value="1"/>
</dbReference>
<evidence type="ECO:0000313" key="2">
    <source>
        <dbReference type="Proteomes" id="UP000053240"/>
    </source>
</evidence>